<dbReference type="SUPFAM" id="SSF81383">
    <property type="entry name" value="F-box domain"/>
    <property type="match status" value="1"/>
</dbReference>
<reference evidence="2" key="1">
    <citation type="submission" date="2016-06" db="EMBL/GenBank/DDBJ databases">
        <title>Parallel loss of symbiosis genes in relatives of nitrogen-fixing non-legume Parasponia.</title>
        <authorList>
            <person name="Van Velzen R."/>
            <person name="Holmer R."/>
            <person name="Bu F."/>
            <person name="Rutten L."/>
            <person name="Van Zeijl A."/>
            <person name="Liu W."/>
            <person name="Santuari L."/>
            <person name="Cao Q."/>
            <person name="Sharma T."/>
            <person name="Shen D."/>
            <person name="Roswanjaya Y."/>
            <person name="Wardhani T."/>
            <person name="Kalhor M.S."/>
            <person name="Jansen J."/>
            <person name="Van den Hoogen J."/>
            <person name="Gungor B."/>
            <person name="Hartog M."/>
            <person name="Hontelez J."/>
            <person name="Verver J."/>
            <person name="Yang W.-C."/>
            <person name="Schijlen E."/>
            <person name="Repin R."/>
            <person name="Schilthuizen M."/>
            <person name="Schranz E."/>
            <person name="Heidstra R."/>
            <person name="Miyata K."/>
            <person name="Fedorova E."/>
            <person name="Kohlen W."/>
            <person name="Bisseling T."/>
            <person name="Smit S."/>
            <person name="Geurts R."/>
        </authorList>
    </citation>
    <scope>NUCLEOTIDE SEQUENCE [LARGE SCALE GENOMIC DNA]</scope>
    <source>
        <strain evidence="2">cv. RG33-2</strain>
    </source>
</reference>
<name>A0A2P5E682_TREOI</name>
<proteinExistence type="predicted"/>
<accession>A0A2P5E682</accession>
<dbReference type="AlphaFoldDB" id="A0A2P5E682"/>
<comment type="caution">
    <text evidence="1">The sequence shown here is derived from an EMBL/GenBank/DDBJ whole genome shotgun (WGS) entry which is preliminary data.</text>
</comment>
<dbReference type="OrthoDB" id="594804at2759"/>
<dbReference type="Proteomes" id="UP000237000">
    <property type="component" value="Unassembled WGS sequence"/>
</dbReference>
<organism evidence="1 2">
    <name type="scientific">Trema orientale</name>
    <name type="common">Charcoal tree</name>
    <name type="synonym">Celtis orientalis</name>
    <dbReference type="NCBI Taxonomy" id="63057"/>
    <lineage>
        <taxon>Eukaryota</taxon>
        <taxon>Viridiplantae</taxon>
        <taxon>Streptophyta</taxon>
        <taxon>Embryophyta</taxon>
        <taxon>Tracheophyta</taxon>
        <taxon>Spermatophyta</taxon>
        <taxon>Magnoliopsida</taxon>
        <taxon>eudicotyledons</taxon>
        <taxon>Gunneridae</taxon>
        <taxon>Pentapetalae</taxon>
        <taxon>rosids</taxon>
        <taxon>fabids</taxon>
        <taxon>Rosales</taxon>
        <taxon>Cannabaceae</taxon>
        <taxon>Trema</taxon>
    </lineage>
</organism>
<keyword evidence="2" id="KW-1185">Reference proteome</keyword>
<dbReference type="InParanoid" id="A0A2P5E682"/>
<sequence>MLLVNKSNQQEMDYNMELVELYSDFELLCVVAWLIWRDRNVNVHDGVSRRPEALLEDAESWLLEFQRLDSLPPASDCRVESFIGWIRPLNCLKLSVDVALGTATNTIDRFTSLPAHIAHEILKLLPLEDVSRLSSVVSKTCRHAILDCGCCTTLNINGVEQEEEEEEYRVLSWLHTAVACNVKELVLILRPKSGLDFSLPPSLARSSSLDQYLTVHIIDGDLKFPSHYSSGTNLQGLSSIRIIDESFGDCVSLKALSLDLIKETRSASSSTGDHELCHVRVSAEMLEGMTLWWELDSSNNRTLQLSTPKLQLFCLKGNILRLPITESLAGLKSAASILFPSAS</sequence>
<evidence type="ECO:0000313" key="2">
    <source>
        <dbReference type="Proteomes" id="UP000237000"/>
    </source>
</evidence>
<dbReference type="InterPro" id="IPR036047">
    <property type="entry name" value="F-box-like_dom_sf"/>
</dbReference>
<evidence type="ECO:0000313" key="1">
    <source>
        <dbReference type="EMBL" id="PON81035.1"/>
    </source>
</evidence>
<dbReference type="EMBL" id="JXTC01000226">
    <property type="protein sequence ID" value="PON81035.1"/>
    <property type="molecule type" value="Genomic_DNA"/>
</dbReference>
<gene>
    <name evidence="1" type="ORF">TorRG33x02_231530</name>
</gene>
<protein>
    <submittedName>
        <fullName evidence="1">F-box domain containing protein</fullName>
    </submittedName>
</protein>